<dbReference type="AlphaFoldDB" id="A0A0A9G3L9"/>
<sequence length="17" mass="2118">MCFFLILMPSFFQDKYS</sequence>
<name>A0A0A9G3L9_ARUDO</name>
<organism evidence="1">
    <name type="scientific">Arundo donax</name>
    <name type="common">Giant reed</name>
    <name type="synonym">Donax arundinaceus</name>
    <dbReference type="NCBI Taxonomy" id="35708"/>
    <lineage>
        <taxon>Eukaryota</taxon>
        <taxon>Viridiplantae</taxon>
        <taxon>Streptophyta</taxon>
        <taxon>Embryophyta</taxon>
        <taxon>Tracheophyta</taxon>
        <taxon>Spermatophyta</taxon>
        <taxon>Magnoliopsida</taxon>
        <taxon>Liliopsida</taxon>
        <taxon>Poales</taxon>
        <taxon>Poaceae</taxon>
        <taxon>PACMAD clade</taxon>
        <taxon>Arundinoideae</taxon>
        <taxon>Arundineae</taxon>
        <taxon>Arundo</taxon>
    </lineage>
</organism>
<protein>
    <submittedName>
        <fullName evidence="1">Uncharacterized protein</fullName>
    </submittedName>
</protein>
<dbReference type="EMBL" id="GBRH01180780">
    <property type="protein sequence ID" value="JAE17116.1"/>
    <property type="molecule type" value="Transcribed_RNA"/>
</dbReference>
<proteinExistence type="predicted"/>
<reference evidence="1" key="2">
    <citation type="journal article" date="2015" name="Data Brief">
        <title>Shoot transcriptome of the giant reed, Arundo donax.</title>
        <authorList>
            <person name="Barrero R.A."/>
            <person name="Guerrero F.D."/>
            <person name="Moolhuijzen P."/>
            <person name="Goolsby J.A."/>
            <person name="Tidwell J."/>
            <person name="Bellgard S.E."/>
            <person name="Bellgard M.I."/>
        </authorList>
    </citation>
    <scope>NUCLEOTIDE SEQUENCE</scope>
    <source>
        <tissue evidence="1">Shoot tissue taken approximately 20 cm above the soil surface</tissue>
    </source>
</reference>
<accession>A0A0A9G3L9</accession>
<evidence type="ECO:0000313" key="1">
    <source>
        <dbReference type="EMBL" id="JAE17116.1"/>
    </source>
</evidence>
<reference evidence="1" key="1">
    <citation type="submission" date="2014-09" db="EMBL/GenBank/DDBJ databases">
        <authorList>
            <person name="Magalhaes I.L.F."/>
            <person name="Oliveira U."/>
            <person name="Santos F.R."/>
            <person name="Vidigal T.H.D.A."/>
            <person name="Brescovit A.D."/>
            <person name="Santos A.J."/>
        </authorList>
    </citation>
    <scope>NUCLEOTIDE SEQUENCE</scope>
    <source>
        <tissue evidence="1">Shoot tissue taken approximately 20 cm above the soil surface</tissue>
    </source>
</reference>